<dbReference type="PROSITE" id="PS50157">
    <property type="entry name" value="ZINC_FINGER_C2H2_2"/>
    <property type="match status" value="4"/>
</dbReference>
<dbReference type="PROSITE" id="PS00028">
    <property type="entry name" value="ZINC_FINGER_C2H2_1"/>
    <property type="match status" value="4"/>
</dbReference>
<dbReference type="FunFam" id="3.30.160.60:FF:000031">
    <property type="entry name" value="GLI family zinc finger 3"/>
    <property type="match status" value="1"/>
</dbReference>
<dbReference type="GO" id="GO:0005634">
    <property type="term" value="C:nucleus"/>
    <property type="evidence" value="ECO:0007669"/>
    <property type="project" value="UniProtKB-SubCell"/>
</dbReference>
<accession>A0AAU9F8D0</accession>
<dbReference type="PANTHER" id="PTHR45718:SF7">
    <property type="entry name" value="C2H2-TYPE DOMAIN-CONTAINING PROTEIN"/>
    <property type="match status" value="1"/>
</dbReference>
<dbReference type="GO" id="GO:0000981">
    <property type="term" value="F:DNA-binding transcription factor activity, RNA polymerase II-specific"/>
    <property type="evidence" value="ECO:0007669"/>
    <property type="project" value="TreeGrafter"/>
</dbReference>
<evidence type="ECO:0000256" key="7">
    <source>
        <dbReference type="ARBA" id="ARBA00022833"/>
    </source>
</evidence>
<dbReference type="GO" id="GO:0140297">
    <property type="term" value="F:DNA-binding transcription factor binding"/>
    <property type="evidence" value="ECO:0007669"/>
    <property type="project" value="UniProtKB-ARBA"/>
</dbReference>
<keyword evidence="5" id="KW-0677">Repeat</keyword>
<evidence type="ECO:0000256" key="5">
    <source>
        <dbReference type="ARBA" id="ARBA00022737"/>
    </source>
</evidence>
<feature type="region of interest" description="Disordered" evidence="11">
    <location>
        <begin position="683"/>
        <end position="721"/>
    </location>
</feature>
<dbReference type="InterPro" id="IPR056436">
    <property type="entry name" value="Znf-C2H2_ZIC1-5/GLI1-3-like"/>
</dbReference>
<dbReference type="PANTHER" id="PTHR45718">
    <property type="entry name" value="TRANSCRIPTIONAL ACTIVATOR CUBITUS INTERRUPTUS"/>
    <property type="match status" value="1"/>
</dbReference>
<evidence type="ECO:0000256" key="10">
    <source>
        <dbReference type="PROSITE-ProRule" id="PRU00042"/>
    </source>
</evidence>
<evidence type="ECO:0000256" key="3">
    <source>
        <dbReference type="ARBA" id="ARBA00022491"/>
    </source>
</evidence>
<dbReference type="FunFam" id="3.30.160.60:FF:000359">
    <property type="entry name" value="GLIS family zinc finger 2"/>
    <property type="match status" value="1"/>
</dbReference>
<feature type="domain" description="C2H2-type" evidence="12">
    <location>
        <begin position="508"/>
        <end position="535"/>
    </location>
</feature>
<evidence type="ECO:0000256" key="11">
    <source>
        <dbReference type="SAM" id="MobiDB-lite"/>
    </source>
</evidence>
<dbReference type="SMART" id="SM00355">
    <property type="entry name" value="ZnF_C2H2"/>
    <property type="match status" value="5"/>
</dbReference>
<dbReference type="Pfam" id="PF00096">
    <property type="entry name" value="zf-C2H2"/>
    <property type="match status" value="2"/>
</dbReference>
<feature type="region of interest" description="Disordered" evidence="11">
    <location>
        <begin position="831"/>
        <end position="851"/>
    </location>
</feature>
<dbReference type="Gene3D" id="3.30.160.60">
    <property type="entry name" value="Classic Zinc Finger"/>
    <property type="match status" value="5"/>
</dbReference>
<evidence type="ECO:0000256" key="6">
    <source>
        <dbReference type="ARBA" id="ARBA00022771"/>
    </source>
</evidence>
<keyword evidence="9" id="KW-0539">Nucleus</keyword>
<dbReference type="InterPro" id="IPR043359">
    <property type="entry name" value="GLI-like"/>
</dbReference>
<keyword evidence="7" id="KW-0862">Zinc</keyword>
<feature type="domain" description="C2H2-type" evidence="12">
    <location>
        <begin position="596"/>
        <end position="625"/>
    </location>
</feature>
<dbReference type="InterPro" id="IPR013087">
    <property type="entry name" value="Znf_C2H2_type"/>
</dbReference>
<evidence type="ECO:0000256" key="2">
    <source>
        <dbReference type="ARBA" id="ARBA00010831"/>
    </source>
</evidence>
<evidence type="ECO:0000259" key="12">
    <source>
        <dbReference type="PROSITE" id="PS50157"/>
    </source>
</evidence>
<evidence type="ECO:0000256" key="9">
    <source>
        <dbReference type="ARBA" id="ARBA00023242"/>
    </source>
</evidence>
<keyword evidence="6 10" id="KW-0863">Zinc-finger</keyword>
<keyword evidence="3" id="KW-0678">Repressor</keyword>
<dbReference type="Pfam" id="PF23561">
    <property type="entry name" value="zf-C2H2_15"/>
    <property type="match status" value="1"/>
</dbReference>
<protein>
    <recommendedName>
        <fullName evidence="12">C2H2-type domain-containing protein</fullName>
    </recommendedName>
</protein>
<evidence type="ECO:0000256" key="4">
    <source>
        <dbReference type="ARBA" id="ARBA00022723"/>
    </source>
</evidence>
<dbReference type="InterPro" id="IPR036236">
    <property type="entry name" value="Znf_C2H2_sf"/>
</dbReference>
<dbReference type="GO" id="GO:0008270">
    <property type="term" value="F:zinc ion binding"/>
    <property type="evidence" value="ECO:0007669"/>
    <property type="project" value="UniProtKB-KW"/>
</dbReference>
<reference evidence="13 14" key="1">
    <citation type="submission" date="2024-02" db="EMBL/GenBank/DDBJ databases">
        <title>A chromosome-level genome assembly of Drosophila madeirensis, a fruit fly species endemic to Madeira island.</title>
        <authorList>
            <person name="Tomihara K."/>
            <person name="Llopart A."/>
            <person name="Yamamoto D."/>
        </authorList>
    </citation>
    <scope>NUCLEOTIDE SEQUENCE [LARGE SCALE GENOMIC DNA]</scope>
    <source>
        <strain evidence="13 14">RF1</strain>
    </source>
</reference>
<comment type="subcellular location">
    <subcellularLocation>
        <location evidence="1">Nucleus</location>
    </subcellularLocation>
</comment>
<keyword evidence="8" id="KW-0238">DNA-binding</keyword>
<organism evidence="13 14">
    <name type="scientific">Drosophila madeirensis</name>
    <name type="common">Fruit fly</name>
    <dbReference type="NCBI Taxonomy" id="30013"/>
    <lineage>
        <taxon>Eukaryota</taxon>
        <taxon>Metazoa</taxon>
        <taxon>Ecdysozoa</taxon>
        <taxon>Arthropoda</taxon>
        <taxon>Hexapoda</taxon>
        <taxon>Insecta</taxon>
        <taxon>Pterygota</taxon>
        <taxon>Neoptera</taxon>
        <taxon>Endopterygota</taxon>
        <taxon>Diptera</taxon>
        <taxon>Brachycera</taxon>
        <taxon>Muscomorpha</taxon>
        <taxon>Ephydroidea</taxon>
        <taxon>Drosophilidae</taxon>
        <taxon>Drosophila</taxon>
        <taxon>Sophophora</taxon>
    </lineage>
</organism>
<dbReference type="GO" id="GO:0000122">
    <property type="term" value="P:negative regulation of transcription by RNA polymerase II"/>
    <property type="evidence" value="ECO:0007669"/>
    <property type="project" value="UniProtKB-ARBA"/>
</dbReference>
<dbReference type="GO" id="GO:0000978">
    <property type="term" value="F:RNA polymerase II cis-regulatory region sequence-specific DNA binding"/>
    <property type="evidence" value="ECO:0007669"/>
    <property type="project" value="TreeGrafter"/>
</dbReference>
<keyword evidence="14" id="KW-1185">Reference proteome</keyword>
<name>A0AAU9F8D0_DROMD</name>
<feature type="domain" description="C2H2-type" evidence="12">
    <location>
        <begin position="566"/>
        <end position="595"/>
    </location>
</feature>
<dbReference type="FunFam" id="3.30.160.60:FF:000048">
    <property type="entry name" value="GLI family zinc finger 3"/>
    <property type="match status" value="1"/>
</dbReference>
<evidence type="ECO:0000313" key="13">
    <source>
        <dbReference type="EMBL" id="BFF91492.1"/>
    </source>
</evidence>
<dbReference type="AlphaFoldDB" id="A0AAU9F8D0"/>
<gene>
    <name evidence="13" type="ORF">DMAD_09757</name>
</gene>
<feature type="compositionally biased region" description="Low complexity" evidence="11">
    <location>
        <begin position="683"/>
        <end position="695"/>
    </location>
</feature>
<dbReference type="EMBL" id="AP029263">
    <property type="protein sequence ID" value="BFF91492.1"/>
    <property type="molecule type" value="Genomic_DNA"/>
</dbReference>
<feature type="domain" description="C2H2-type" evidence="12">
    <location>
        <begin position="536"/>
        <end position="565"/>
    </location>
</feature>
<feature type="region of interest" description="Disordered" evidence="11">
    <location>
        <begin position="619"/>
        <end position="664"/>
    </location>
</feature>
<comment type="similarity">
    <text evidence="2">Belongs to the GLI C2H2-type zinc-finger protein family.</text>
</comment>
<dbReference type="FunFam" id="3.30.160.60:FF:000453">
    <property type="entry name" value="GLIS family zinc finger 3"/>
    <property type="match status" value="1"/>
</dbReference>
<keyword evidence="4" id="KW-0479">Metal-binding</keyword>
<evidence type="ECO:0000313" key="14">
    <source>
        <dbReference type="Proteomes" id="UP001500889"/>
    </source>
</evidence>
<dbReference type="Proteomes" id="UP001500889">
    <property type="component" value="Chromosome O"/>
</dbReference>
<sequence length="930" mass="100896">MSSTLKSQQLPLSIPSHSGGMYVKTAPCTSLPGKAFEENTCYGAFMSPPLSATIGGGSANRNDTFRAPLKVEAAGSGGYNNFTGGELQFPDFSHLCFAAETPNSVFSDCHNYVGQDQDFDQDQDDIVCAAADHTGMPYQQGQYTQLNREDIFRFEPEDIARLTGEPDFSGLMQPQPPTPYTPYTPCSAQSSQVPVDAASLAASQADSINLDIDYFNYDEINCQSKNQSPCSSPHLDAWLNFNLGEMPVTATADTDTDTATSAAAAATSTSSPKLCNMYDGLLLQQHIKQEQGHELELVQEPSPTKLPSMSSTFGTPKCIPMCASNYDDYSNLYSGPGAAQYAAENYQNNMSHAIEKPNREHKIIWTIDELDELMLGDGNQQPPQCQSTKSDMANYFADELIKTESAMGVGMGMDSEDDDNENDEDTELTHDELDNEVFAQPSDCELKPESCCDAEAEAEAETEAEPLPLICRWTGCNVEFPHQQAFVEHIEKCHVDVRKGEDFSCFWLDCPRRYKPFNARYKLLIHMRVHSGEKPNKCPFPGCNKAFSRLENLKIHQRSHTGERPYGCQYKGCLKAFSNSSDRAKHQRTHYDTKPYACQLPGCTKRYTDPSSLRKHVKNHALRNANGQLVRRKSAGGGGGGPSNACSKKAAKTRRHSESALAQAQAQAQAQALCGGAPLGATTGAATGDQQQQQQRPHRSNSCSDSMLHFENGPTTADRTNRNGCGNVAANNNSMNFNELSNCIVIIEHNQNEATTGVGAGATTAVQTSASATATAATTYALYDATGNMAPATETDALSVCSSNSNNYNNGYSDSHENINQLSELEQLLTSTNGRSPIPSPSPRPSPSAIRDNAKPAVASAANGISSVAATQGGRAGKCHLSEFVSFEYVTKYIADSYADPATCKSPAVNLHLQSEFDNNFDMLDFQEFI</sequence>
<proteinExistence type="inferred from homology"/>
<evidence type="ECO:0000256" key="8">
    <source>
        <dbReference type="ARBA" id="ARBA00023125"/>
    </source>
</evidence>
<dbReference type="FunFam" id="3.30.160.60:FF:000019">
    <property type="entry name" value="GLI family zinc finger 3"/>
    <property type="match status" value="1"/>
</dbReference>
<evidence type="ECO:0000256" key="1">
    <source>
        <dbReference type="ARBA" id="ARBA00004123"/>
    </source>
</evidence>
<dbReference type="SUPFAM" id="SSF57667">
    <property type="entry name" value="beta-beta-alpha zinc fingers"/>
    <property type="match status" value="3"/>
</dbReference>